<dbReference type="SMART" id="SM00369">
    <property type="entry name" value="LRR_TYP"/>
    <property type="match status" value="4"/>
</dbReference>
<dbReference type="SMART" id="SM00365">
    <property type="entry name" value="LRR_SD22"/>
    <property type="match status" value="4"/>
</dbReference>
<dbReference type="InterPro" id="IPR001611">
    <property type="entry name" value="Leu-rich_rpt"/>
</dbReference>
<keyword evidence="4" id="KW-1185">Reference proteome</keyword>
<dbReference type="AlphaFoldDB" id="A0A448XM89"/>
<dbReference type="Proteomes" id="UP000784294">
    <property type="component" value="Unassembled WGS sequence"/>
</dbReference>
<gene>
    <name evidence="3" type="ORF">PXEA_LOCUS33542</name>
</gene>
<dbReference type="InterPro" id="IPR032675">
    <property type="entry name" value="LRR_dom_sf"/>
</dbReference>
<accession>A0A448XM89</accession>
<keyword evidence="2" id="KW-0677">Repeat</keyword>
<evidence type="ECO:0008006" key="5">
    <source>
        <dbReference type="Google" id="ProtNLM"/>
    </source>
</evidence>
<evidence type="ECO:0000313" key="4">
    <source>
        <dbReference type="Proteomes" id="UP000784294"/>
    </source>
</evidence>
<evidence type="ECO:0000256" key="2">
    <source>
        <dbReference type="ARBA" id="ARBA00022737"/>
    </source>
</evidence>
<reference evidence="3" key="1">
    <citation type="submission" date="2018-11" db="EMBL/GenBank/DDBJ databases">
        <authorList>
            <consortium name="Pathogen Informatics"/>
        </authorList>
    </citation>
    <scope>NUCLEOTIDE SEQUENCE</scope>
</reference>
<name>A0A448XM89_9PLAT</name>
<evidence type="ECO:0000256" key="1">
    <source>
        <dbReference type="ARBA" id="ARBA00022614"/>
    </source>
</evidence>
<dbReference type="Pfam" id="PF14580">
    <property type="entry name" value="LRR_9"/>
    <property type="match status" value="1"/>
</dbReference>
<sequence length="167" mass="18968">MSLANNKIIQMHAVSALTNLSLLNLPNNEIISIDGTSLSKCEYFIGLNCLTNLRWLNLSCNRIKYIENLEHNVNLKHLDLSENQIRSLGNLSKLVRLKTLLLHFNNISSLESAPDYFPESIEILSLAGNTIKDFSEIFRLVNLKCLSQFSLRKNPCTNMMYLLNSPV</sequence>
<comment type="caution">
    <text evidence="3">The sequence shown here is derived from an EMBL/GenBank/DDBJ whole genome shotgun (WGS) entry which is preliminary data.</text>
</comment>
<dbReference type="EMBL" id="CAAALY010263688">
    <property type="protein sequence ID" value="VEL40102.1"/>
    <property type="molecule type" value="Genomic_DNA"/>
</dbReference>
<dbReference type="InterPro" id="IPR003591">
    <property type="entry name" value="Leu-rich_rpt_typical-subtyp"/>
</dbReference>
<dbReference type="SUPFAM" id="SSF52075">
    <property type="entry name" value="Outer arm dynein light chain 1"/>
    <property type="match status" value="1"/>
</dbReference>
<dbReference type="Gene3D" id="3.80.10.10">
    <property type="entry name" value="Ribonuclease Inhibitor"/>
    <property type="match status" value="2"/>
</dbReference>
<dbReference type="OrthoDB" id="5954088at2759"/>
<evidence type="ECO:0000313" key="3">
    <source>
        <dbReference type="EMBL" id="VEL40102.1"/>
    </source>
</evidence>
<dbReference type="PROSITE" id="PS51450">
    <property type="entry name" value="LRR"/>
    <property type="match status" value="4"/>
</dbReference>
<organism evidence="3 4">
    <name type="scientific">Protopolystoma xenopodis</name>
    <dbReference type="NCBI Taxonomy" id="117903"/>
    <lineage>
        <taxon>Eukaryota</taxon>
        <taxon>Metazoa</taxon>
        <taxon>Spiralia</taxon>
        <taxon>Lophotrochozoa</taxon>
        <taxon>Platyhelminthes</taxon>
        <taxon>Monogenea</taxon>
        <taxon>Polyopisthocotylea</taxon>
        <taxon>Polystomatidea</taxon>
        <taxon>Polystomatidae</taxon>
        <taxon>Protopolystoma</taxon>
    </lineage>
</organism>
<dbReference type="PANTHER" id="PTHR46652">
    <property type="entry name" value="LEUCINE-RICH REPEAT AND IQ DOMAIN-CONTAINING PROTEIN 1-RELATED"/>
    <property type="match status" value="1"/>
</dbReference>
<dbReference type="PANTHER" id="PTHR46652:SF3">
    <property type="entry name" value="LEUCINE-RICH REPEAT-CONTAINING PROTEIN 9"/>
    <property type="match status" value="1"/>
</dbReference>
<dbReference type="InterPro" id="IPR050836">
    <property type="entry name" value="SDS22/Internalin_LRR"/>
</dbReference>
<protein>
    <recommendedName>
        <fullName evidence="5">Protein phosphatase 1 regulatory subunit 7</fullName>
    </recommendedName>
</protein>
<keyword evidence="1" id="KW-0433">Leucine-rich repeat</keyword>
<proteinExistence type="predicted"/>